<dbReference type="GO" id="GO:0016491">
    <property type="term" value="F:oxidoreductase activity"/>
    <property type="evidence" value="ECO:0007669"/>
    <property type="project" value="UniProtKB-KW"/>
</dbReference>
<gene>
    <name evidence="6" type="ORF">GOEFS_124_00250</name>
</gene>
<comment type="cofactor">
    <cofactor evidence="1">
        <name>FAD</name>
        <dbReference type="ChEBI" id="CHEBI:57692"/>
    </cofactor>
</comment>
<evidence type="ECO:0000256" key="2">
    <source>
        <dbReference type="ARBA" id="ARBA00005995"/>
    </source>
</evidence>
<dbReference type="Gene3D" id="3.90.660.10">
    <property type="match status" value="1"/>
</dbReference>
<reference evidence="6 7" key="1">
    <citation type="submission" date="2011-12" db="EMBL/GenBank/DDBJ databases">
        <title>Whole genome shotgun sequence of Gordonia effusa NBRC 100432.</title>
        <authorList>
            <person name="Yoshida I."/>
            <person name="Takarada H."/>
            <person name="Hosoyama A."/>
            <person name="Tsuchikane K."/>
            <person name="Katsumata H."/>
            <person name="Yamazaki S."/>
            <person name="Fujita N."/>
        </authorList>
    </citation>
    <scope>NUCLEOTIDE SEQUENCE [LARGE SCALE GENOMIC DNA]</scope>
    <source>
        <strain evidence="6 7">NBRC 100432</strain>
    </source>
</reference>
<dbReference type="InterPro" id="IPR036188">
    <property type="entry name" value="FAD/NAD-bd_sf"/>
</dbReference>
<dbReference type="PRINTS" id="PR00757">
    <property type="entry name" value="AMINEOXDASEF"/>
</dbReference>
<evidence type="ECO:0000256" key="3">
    <source>
        <dbReference type="ARBA" id="ARBA00023002"/>
    </source>
</evidence>
<evidence type="ECO:0000313" key="7">
    <source>
        <dbReference type="Proteomes" id="UP000035034"/>
    </source>
</evidence>
<dbReference type="RefSeq" id="WP_007320028.1">
    <property type="nucleotide sequence ID" value="NZ_BAEH01000124.1"/>
</dbReference>
<dbReference type="eggNOG" id="COG1231">
    <property type="taxonomic scope" value="Bacteria"/>
</dbReference>
<evidence type="ECO:0000256" key="1">
    <source>
        <dbReference type="ARBA" id="ARBA00001974"/>
    </source>
</evidence>
<dbReference type="Pfam" id="PF01593">
    <property type="entry name" value="Amino_oxidase"/>
    <property type="match status" value="1"/>
</dbReference>
<dbReference type="InterPro" id="IPR050703">
    <property type="entry name" value="Flavin_MAO"/>
</dbReference>
<dbReference type="PANTHER" id="PTHR43563:SF1">
    <property type="entry name" value="AMINE OXIDASE [FLAVIN-CONTAINING] B"/>
    <property type="match status" value="1"/>
</dbReference>
<keyword evidence="3" id="KW-0560">Oxidoreductase</keyword>
<feature type="binding site" evidence="4">
    <location>
        <position position="238"/>
    </location>
    <ligand>
        <name>FAD</name>
        <dbReference type="ChEBI" id="CHEBI:57692"/>
    </ligand>
</feature>
<evidence type="ECO:0000259" key="5">
    <source>
        <dbReference type="Pfam" id="PF01593"/>
    </source>
</evidence>
<dbReference type="PANTHER" id="PTHR43563">
    <property type="entry name" value="AMINE OXIDASE"/>
    <property type="match status" value="1"/>
</dbReference>
<keyword evidence="7" id="KW-1185">Reference proteome</keyword>
<dbReference type="Gene3D" id="1.10.405.10">
    <property type="entry name" value="Guanine Nucleotide Dissociation Inhibitor, domain 1"/>
    <property type="match status" value="1"/>
</dbReference>
<dbReference type="EMBL" id="BAEH01000124">
    <property type="protein sequence ID" value="GAB20693.1"/>
    <property type="molecule type" value="Genomic_DNA"/>
</dbReference>
<dbReference type="SUPFAM" id="SSF51905">
    <property type="entry name" value="FAD/NAD(P)-binding domain"/>
    <property type="match status" value="1"/>
</dbReference>
<dbReference type="InterPro" id="IPR002937">
    <property type="entry name" value="Amino_oxidase"/>
</dbReference>
<feature type="binding site" evidence="4">
    <location>
        <position position="344"/>
    </location>
    <ligand>
        <name>substrate</name>
    </ligand>
</feature>
<dbReference type="Proteomes" id="UP000035034">
    <property type="component" value="Unassembled WGS sequence"/>
</dbReference>
<protein>
    <submittedName>
        <fullName evidence="6">Putative flavin-containing amine oxidase</fullName>
    </submittedName>
</protein>
<evidence type="ECO:0000256" key="4">
    <source>
        <dbReference type="PIRSR" id="PIRSR601613-1"/>
    </source>
</evidence>
<feature type="binding site" evidence="4">
    <location>
        <begin position="33"/>
        <end position="34"/>
    </location>
    <ligand>
        <name>FAD</name>
        <dbReference type="ChEBI" id="CHEBI:57692"/>
    </ligand>
</feature>
<comment type="caution">
    <text evidence="6">The sequence shown here is derived from an EMBL/GenBank/DDBJ whole genome shotgun (WGS) entry which is preliminary data.</text>
</comment>
<dbReference type="AlphaFoldDB" id="H0R6J2"/>
<evidence type="ECO:0000313" key="6">
    <source>
        <dbReference type="EMBL" id="GAB20693.1"/>
    </source>
</evidence>
<feature type="binding site" evidence="4">
    <location>
        <position position="427"/>
    </location>
    <ligand>
        <name>FAD</name>
        <dbReference type="ChEBI" id="CHEBI:57692"/>
    </ligand>
</feature>
<proteinExistence type="inferred from homology"/>
<name>H0R6J2_9ACTN</name>
<dbReference type="STRING" id="1077974.GOEFS_124_00250"/>
<dbReference type="SUPFAM" id="SSF54373">
    <property type="entry name" value="FAD-linked reductases, C-terminal domain"/>
    <property type="match status" value="1"/>
</dbReference>
<dbReference type="Gene3D" id="3.50.50.60">
    <property type="entry name" value="FAD/NAD(P)-binding domain"/>
    <property type="match status" value="1"/>
</dbReference>
<dbReference type="OrthoDB" id="337830at2"/>
<comment type="similarity">
    <text evidence="2">Belongs to the flavin monoamine oxidase family.</text>
</comment>
<dbReference type="InterPro" id="IPR001613">
    <property type="entry name" value="Flavin_amine_oxidase"/>
</dbReference>
<sequence length="454" mass="48540">MSDHDVIVIGAGLAGLTAAWRLVQEGVDAVVLEARDRVGGRTLNHHLDDGQVVEAGGQFIGPTQDRILRLAGELGVETFLANTVGESVYVRNGRSRRYRGDIPPDLGALPAIGIATTRLNRMSAQVPVHAPWTASRAGKWDSMTLESWLRSSTPGSGAVDLINIFLGSAFGGAARDSSLLFALWYIATFGNETHPGTLERGIGVARGAQESRFVGGSQELSLRLAARLGDRVRLSTPVDSVRQQTGRVIVGSGTDTVSADAVVVAVPPVLASRIDWEPGLPVQQQGVLQRLPFGALMKCEAIYPEPFWREDGLNGSATFRNGSAICSMFDNTPPSGSPGILMGFLGGPNWHTWSARPARERRGAVLRSFASALGTRALRPTTYFEQDWTSEQWTLGGPTSVAAPGVTTAYGGWHGKRFGRVHWAGAELSPYWNGFMDGAVRSGEQVAKDIVGDN</sequence>
<accession>H0R6J2</accession>
<feature type="domain" description="Amine oxidase" evidence="5">
    <location>
        <begin position="13"/>
        <end position="450"/>
    </location>
</feature>
<organism evidence="6 7">
    <name type="scientific">Gordonia effusa NBRC 100432</name>
    <dbReference type="NCBI Taxonomy" id="1077974"/>
    <lineage>
        <taxon>Bacteria</taxon>
        <taxon>Bacillati</taxon>
        <taxon>Actinomycetota</taxon>
        <taxon>Actinomycetes</taxon>
        <taxon>Mycobacteriales</taxon>
        <taxon>Gordoniaceae</taxon>
        <taxon>Gordonia</taxon>
    </lineage>
</organism>